<dbReference type="EMBL" id="JBEDNW010000009">
    <property type="protein sequence ID" value="MEZ3168510.1"/>
    <property type="molecule type" value="Genomic_DNA"/>
</dbReference>
<evidence type="ECO:0000313" key="2">
    <source>
        <dbReference type="EMBL" id="GAA0539140.1"/>
    </source>
</evidence>
<organism evidence="2 4">
    <name type="scientific">Halorubrum ejinorense</name>
    <dbReference type="NCBI Taxonomy" id="425309"/>
    <lineage>
        <taxon>Archaea</taxon>
        <taxon>Methanobacteriati</taxon>
        <taxon>Methanobacteriota</taxon>
        <taxon>Stenosarchaea group</taxon>
        <taxon>Halobacteria</taxon>
        <taxon>Halobacteriales</taxon>
        <taxon>Haloferacaceae</taxon>
        <taxon>Halorubrum</taxon>
    </lineage>
</organism>
<keyword evidence="1" id="KW-0472">Membrane</keyword>
<evidence type="ECO:0000256" key="1">
    <source>
        <dbReference type="SAM" id="Phobius"/>
    </source>
</evidence>
<evidence type="ECO:0000313" key="3">
    <source>
        <dbReference type="EMBL" id="MEZ3168510.1"/>
    </source>
</evidence>
<reference evidence="2" key="2">
    <citation type="submission" date="2023-12" db="EMBL/GenBank/DDBJ databases">
        <authorList>
            <person name="Sun Q."/>
            <person name="Inoue M."/>
        </authorList>
    </citation>
    <scope>NUCLEOTIDE SEQUENCE</scope>
    <source>
        <strain evidence="2">JCM 14265</strain>
    </source>
</reference>
<evidence type="ECO:0000313" key="4">
    <source>
        <dbReference type="Proteomes" id="UP001501425"/>
    </source>
</evidence>
<reference evidence="2" key="1">
    <citation type="journal article" date="2014" name="Int. J. Syst. Evol. Microbiol.">
        <title>Complete genome sequence of Corynebacterium casei LMG S-19264T (=DSM 44701T), isolated from a smear-ripened cheese.</title>
        <authorList>
            <consortium name="US DOE Joint Genome Institute (JGI-PGF)"/>
            <person name="Walter F."/>
            <person name="Albersmeier A."/>
            <person name="Kalinowski J."/>
            <person name="Ruckert C."/>
        </authorList>
    </citation>
    <scope>NUCLEOTIDE SEQUENCE</scope>
    <source>
        <strain evidence="2">JCM 14265</strain>
    </source>
</reference>
<proteinExistence type="predicted"/>
<feature type="transmembrane region" description="Helical" evidence="1">
    <location>
        <begin position="66"/>
        <end position="87"/>
    </location>
</feature>
<accession>A0AAV3SQF9</accession>
<keyword evidence="1" id="KW-0812">Transmembrane</keyword>
<comment type="caution">
    <text evidence="2">The sequence shown here is derived from an EMBL/GenBank/DDBJ whole genome shotgun (WGS) entry which is preliminary data.</text>
</comment>
<feature type="transmembrane region" description="Helical" evidence="1">
    <location>
        <begin position="6"/>
        <end position="28"/>
    </location>
</feature>
<dbReference type="RefSeq" id="WP_343777610.1">
    <property type="nucleotide sequence ID" value="NZ_BAAADQ010000004.1"/>
</dbReference>
<dbReference type="AlphaFoldDB" id="A0AAV3SQF9"/>
<feature type="transmembrane region" description="Helical" evidence="1">
    <location>
        <begin position="35"/>
        <end position="54"/>
    </location>
</feature>
<dbReference type="Proteomes" id="UP001501425">
    <property type="component" value="Unassembled WGS sequence"/>
</dbReference>
<dbReference type="Proteomes" id="UP001567571">
    <property type="component" value="Unassembled WGS sequence"/>
</dbReference>
<keyword evidence="5" id="KW-1185">Reference proteome</keyword>
<keyword evidence="1" id="KW-1133">Transmembrane helix</keyword>
<sequence>MEDLYIYTGSFVVIGASIGGPAVGSLIAGARSIPILLMAIGGVGMLATAGYELLRTDPEEFTAPAIALLVLAGSACLSFLGTILSWMGGF</sequence>
<protein>
    <submittedName>
        <fullName evidence="2">Uncharacterized protein</fullName>
    </submittedName>
</protein>
<gene>
    <name evidence="3" type="ORF">ABNG02_14390</name>
    <name evidence="2" type="ORF">GCM10008994_12900</name>
</gene>
<dbReference type="EMBL" id="BAAADQ010000004">
    <property type="protein sequence ID" value="GAA0539140.1"/>
    <property type="molecule type" value="Genomic_DNA"/>
</dbReference>
<reference evidence="3 5" key="3">
    <citation type="submission" date="2024-06" db="EMBL/GenBank/DDBJ databases">
        <title>Halorubrum miltondacostae sp. nov., a potential PHA producer isolated from an inland solar saltern in Rio Maior, Portugal.</title>
        <authorList>
            <person name="Albuquerque L."/>
            <person name="Viver T."/>
            <person name="Barroso C."/>
            <person name="Claudino R."/>
            <person name="Galvan M."/>
            <person name="Simoes G."/>
            <person name="Lobo Da Cunha A."/>
            <person name="Egas C."/>
        </authorList>
    </citation>
    <scope>NUCLEOTIDE SEQUENCE [LARGE SCALE GENOMIC DNA]</scope>
    <source>
        <strain evidence="3 5">DSM 18646</strain>
    </source>
</reference>
<evidence type="ECO:0000313" key="5">
    <source>
        <dbReference type="Proteomes" id="UP001567571"/>
    </source>
</evidence>
<name>A0AAV3SQF9_9EURY</name>